<dbReference type="AlphaFoldDB" id="A0A843YU08"/>
<keyword evidence="3" id="KW-1185">Reference proteome</keyword>
<comment type="caution">
    <text evidence="2">The sequence shown here is derived from an EMBL/GenBank/DDBJ whole genome shotgun (WGS) entry which is preliminary data.</text>
</comment>
<name>A0A843YU08_9BURK</name>
<evidence type="ECO:0000313" key="2">
    <source>
        <dbReference type="EMBL" id="MQR00988.1"/>
    </source>
</evidence>
<dbReference type="RefSeq" id="WP_153234592.1">
    <property type="nucleotide sequence ID" value="NZ_WINI01000004.1"/>
</dbReference>
<accession>A0A843YU08</accession>
<organism evidence="2 3">
    <name type="scientific">Glaciimonas soli</name>
    <dbReference type="NCBI Taxonomy" id="2590999"/>
    <lineage>
        <taxon>Bacteria</taxon>
        <taxon>Pseudomonadati</taxon>
        <taxon>Pseudomonadota</taxon>
        <taxon>Betaproteobacteria</taxon>
        <taxon>Burkholderiales</taxon>
        <taxon>Oxalobacteraceae</taxon>
        <taxon>Glaciimonas</taxon>
    </lineage>
</organism>
<evidence type="ECO:0000313" key="3">
    <source>
        <dbReference type="Proteomes" id="UP000451565"/>
    </source>
</evidence>
<dbReference type="Proteomes" id="UP000451565">
    <property type="component" value="Unassembled WGS sequence"/>
</dbReference>
<feature type="domain" description="Antitoxin SocA-like Panacea" evidence="1">
    <location>
        <begin position="30"/>
        <end position="145"/>
    </location>
</feature>
<dbReference type="OrthoDB" id="9813053at2"/>
<evidence type="ECO:0000259" key="1">
    <source>
        <dbReference type="Pfam" id="PF13274"/>
    </source>
</evidence>
<proteinExistence type="predicted"/>
<gene>
    <name evidence="2" type="ORF">GEV47_09865</name>
</gene>
<dbReference type="InterPro" id="IPR025272">
    <property type="entry name" value="SocA_Panacea"/>
</dbReference>
<dbReference type="Pfam" id="PF13274">
    <property type="entry name" value="SocA_Panacea"/>
    <property type="match status" value="1"/>
</dbReference>
<sequence>MQNIFSEKKAAQVAAYFLFQARGRLPVLKLMKLMYLVERRSYQQYGEPIIGDTLVSMEHGPVLSRTLNRINGMTPSAEDGWDMWVSDREGYDVALSDASLIRSPEEDLLELSDADLSLLAETWAEFGHLSKYQIRDYTHDHCPEWVDPDGSSVAISINRLFEVLDFNNDQSQTLATRLEEQRVINTAFASAI</sequence>
<dbReference type="EMBL" id="WINI01000004">
    <property type="protein sequence ID" value="MQR00988.1"/>
    <property type="molecule type" value="Genomic_DNA"/>
</dbReference>
<reference evidence="2 3" key="1">
    <citation type="submission" date="2019-10" db="EMBL/GenBank/DDBJ databases">
        <title>Glaciimonas soli sp. nov., a psychrophilic bacterium isolated from the forest soil of a high elevation mountain in Taiwan.</title>
        <authorList>
            <person name="Wang L.-T."/>
            <person name="Shieh W.Y."/>
        </authorList>
    </citation>
    <scope>NUCLEOTIDE SEQUENCE [LARGE SCALE GENOMIC DNA]</scope>
    <source>
        <strain evidence="2 3">GS1</strain>
    </source>
</reference>
<protein>
    <submittedName>
        <fullName evidence="2">DUF4065 domain-containing protein</fullName>
    </submittedName>
</protein>